<gene>
    <name evidence="2" type="ORF">BU26DRAFT_591431</name>
</gene>
<dbReference type="RefSeq" id="XP_033685561.1">
    <property type="nucleotide sequence ID" value="XM_033834798.1"/>
</dbReference>
<organism evidence="2 3">
    <name type="scientific">Trematosphaeria pertusa</name>
    <dbReference type="NCBI Taxonomy" id="390896"/>
    <lineage>
        <taxon>Eukaryota</taxon>
        <taxon>Fungi</taxon>
        <taxon>Dikarya</taxon>
        <taxon>Ascomycota</taxon>
        <taxon>Pezizomycotina</taxon>
        <taxon>Dothideomycetes</taxon>
        <taxon>Pleosporomycetidae</taxon>
        <taxon>Pleosporales</taxon>
        <taxon>Massarineae</taxon>
        <taxon>Trematosphaeriaceae</taxon>
        <taxon>Trematosphaeria</taxon>
    </lineage>
</organism>
<dbReference type="AlphaFoldDB" id="A0A6A6IK58"/>
<dbReference type="GeneID" id="54588128"/>
<evidence type="ECO:0000313" key="2">
    <source>
        <dbReference type="EMBL" id="KAF2250557.1"/>
    </source>
</evidence>
<proteinExistence type="predicted"/>
<evidence type="ECO:0000256" key="1">
    <source>
        <dbReference type="SAM" id="MobiDB-lite"/>
    </source>
</evidence>
<evidence type="ECO:0000313" key="3">
    <source>
        <dbReference type="Proteomes" id="UP000800094"/>
    </source>
</evidence>
<dbReference type="EMBL" id="ML987193">
    <property type="protein sequence ID" value="KAF2250557.1"/>
    <property type="molecule type" value="Genomic_DNA"/>
</dbReference>
<dbReference type="Proteomes" id="UP000800094">
    <property type="component" value="Unassembled WGS sequence"/>
</dbReference>
<sequence>MAATALEGYEEGAAASFRGAACLPLALHPPPLRHIFLSRRPPTPHHGSKSVGCSIAGFPAVLLHLALTSATRPLIGHAWIRAAQSYIIIRHHRAPGPRPLRPANGELRDGGAAYRPPSRRRYTDFAFLLPFFPSGRLRDDQRQPRRRLGTGILGRQSIIAVRHICQDRDQGHQRAFARCWTGWNARPALPSHGGAAEDSEPERAPARKPSCRARRPERRPTVVPTCWERSRGPVASHVSAQRLCCTLHDVPEWISMPANSSRHRSSGAASAGQRAPARQCAVQALRRVFRIGKAAAATNTSFPQTPVLFSTLPCLRSPIHHALP</sequence>
<protein>
    <submittedName>
        <fullName evidence="2">Uncharacterized protein</fullName>
    </submittedName>
</protein>
<name>A0A6A6IK58_9PLEO</name>
<reference evidence="2" key="1">
    <citation type="journal article" date="2020" name="Stud. Mycol.">
        <title>101 Dothideomycetes genomes: a test case for predicting lifestyles and emergence of pathogens.</title>
        <authorList>
            <person name="Haridas S."/>
            <person name="Albert R."/>
            <person name="Binder M."/>
            <person name="Bloem J."/>
            <person name="Labutti K."/>
            <person name="Salamov A."/>
            <person name="Andreopoulos B."/>
            <person name="Baker S."/>
            <person name="Barry K."/>
            <person name="Bills G."/>
            <person name="Bluhm B."/>
            <person name="Cannon C."/>
            <person name="Castanera R."/>
            <person name="Culley D."/>
            <person name="Daum C."/>
            <person name="Ezra D."/>
            <person name="Gonzalez J."/>
            <person name="Henrissat B."/>
            <person name="Kuo A."/>
            <person name="Liang C."/>
            <person name="Lipzen A."/>
            <person name="Lutzoni F."/>
            <person name="Magnuson J."/>
            <person name="Mondo S."/>
            <person name="Nolan M."/>
            <person name="Ohm R."/>
            <person name="Pangilinan J."/>
            <person name="Park H.-J."/>
            <person name="Ramirez L."/>
            <person name="Alfaro M."/>
            <person name="Sun H."/>
            <person name="Tritt A."/>
            <person name="Yoshinaga Y."/>
            <person name="Zwiers L.-H."/>
            <person name="Turgeon B."/>
            <person name="Goodwin S."/>
            <person name="Spatafora J."/>
            <person name="Crous P."/>
            <person name="Grigoriev I."/>
        </authorList>
    </citation>
    <scope>NUCLEOTIDE SEQUENCE</scope>
    <source>
        <strain evidence="2">CBS 122368</strain>
    </source>
</reference>
<feature type="region of interest" description="Disordered" evidence="1">
    <location>
        <begin position="97"/>
        <end position="116"/>
    </location>
</feature>
<accession>A0A6A6IK58</accession>
<feature type="region of interest" description="Disordered" evidence="1">
    <location>
        <begin position="190"/>
        <end position="218"/>
    </location>
</feature>
<keyword evidence="3" id="KW-1185">Reference proteome</keyword>